<keyword evidence="8" id="KW-1185">Reference proteome</keyword>
<evidence type="ECO:0000256" key="4">
    <source>
        <dbReference type="PROSITE-ProRule" id="PRU01248"/>
    </source>
</evidence>
<protein>
    <submittedName>
        <fullName evidence="7">Site-specific recombinase XerD</fullName>
    </submittedName>
</protein>
<reference evidence="7 8" key="1">
    <citation type="submission" date="2017-11" db="EMBL/GenBank/DDBJ databases">
        <title>Genomic Encyclopedia of Archaeal and Bacterial Type Strains, Phase II (KMG-II): From Individual Species to Whole Genera.</title>
        <authorList>
            <person name="Goeker M."/>
        </authorList>
    </citation>
    <scope>NUCLEOTIDE SEQUENCE [LARGE SCALE GENOMIC DNA]</scope>
    <source>
        <strain evidence="7 8">DSM 25625</strain>
    </source>
</reference>
<dbReference type="InterPro" id="IPR010998">
    <property type="entry name" value="Integrase_recombinase_N"/>
</dbReference>
<dbReference type="InterPro" id="IPR050090">
    <property type="entry name" value="Tyrosine_recombinase_XerCD"/>
</dbReference>
<dbReference type="GO" id="GO:0003677">
    <property type="term" value="F:DNA binding"/>
    <property type="evidence" value="ECO:0007669"/>
    <property type="project" value="UniProtKB-UniRule"/>
</dbReference>
<dbReference type="GO" id="GO:0006310">
    <property type="term" value="P:DNA recombination"/>
    <property type="evidence" value="ECO:0007669"/>
    <property type="project" value="UniProtKB-KW"/>
</dbReference>
<dbReference type="SUPFAM" id="SSF56349">
    <property type="entry name" value="DNA breaking-rejoining enzymes"/>
    <property type="match status" value="1"/>
</dbReference>
<dbReference type="InterPro" id="IPR011010">
    <property type="entry name" value="DNA_brk_join_enz"/>
</dbReference>
<dbReference type="InterPro" id="IPR044068">
    <property type="entry name" value="CB"/>
</dbReference>
<organism evidence="7 8">
    <name type="scientific">Compostimonas suwonensis</name>
    <dbReference type="NCBI Taxonomy" id="1048394"/>
    <lineage>
        <taxon>Bacteria</taxon>
        <taxon>Bacillati</taxon>
        <taxon>Actinomycetota</taxon>
        <taxon>Actinomycetes</taxon>
        <taxon>Micrococcales</taxon>
        <taxon>Microbacteriaceae</taxon>
        <taxon>Compostimonas</taxon>
    </lineage>
</organism>
<name>A0A2M9BW54_9MICO</name>
<evidence type="ECO:0000313" key="7">
    <source>
        <dbReference type="EMBL" id="PJJ62171.1"/>
    </source>
</evidence>
<dbReference type="PROSITE" id="PS51900">
    <property type="entry name" value="CB"/>
    <property type="match status" value="1"/>
</dbReference>
<dbReference type="Proteomes" id="UP000230161">
    <property type="component" value="Unassembled WGS sequence"/>
</dbReference>
<proteinExistence type="inferred from homology"/>
<dbReference type="Gene3D" id="1.10.150.130">
    <property type="match status" value="1"/>
</dbReference>
<evidence type="ECO:0000259" key="5">
    <source>
        <dbReference type="PROSITE" id="PS51898"/>
    </source>
</evidence>
<keyword evidence="3" id="KW-0233">DNA recombination</keyword>
<dbReference type="CDD" id="cd01189">
    <property type="entry name" value="INT_ICEBs1_C_like"/>
    <property type="match status" value="1"/>
</dbReference>
<dbReference type="EMBL" id="PGFB01000003">
    <property type="protein sequence ID" value="PJJ62171.1"/>
    <property type="molecule type" value="Genomic_DNA"/>
</dbReference>
<dbReference type="RefSeq" id="WP_100344759.1">
    <property type="nucleotide sequence ID" value="NZ_PGFB01000003.1"/>
</dbReference>
<dbReference type="OrthoDB" id="1822491at2"/>
<feature type="domain" description="Core-binding (CB)" evidence="6">
    <location>
        <begin position="62"/>
        <end position="142"/>
    </location>
</feature>
<dbReference type="PANTHER" id="PTHR30349:SF64">
    <property type="entry name" value="PROPHAGE INTEGRASE INTD-RELATED"/>
    <property type="match status" value="1"/>
</dbReference>
<dbReference type="PROSITE" id="PS51898">
    <property type="entry name" value="TYR_RECOMBINASE"/>
    <property type="match status" value="1"/>
</dbReference>
<comment type="caution">
    <text evidence="7">The sequence shown here is derived from an EMBL/GenBank/DDBJ whole genome shotgun (WGS) entry which is preliminary data.</text>
</comment>
<dbReference type="InterPro" id="IPR013762">
    <property type="entry name" value="Integrase-like_cat_sf"/>
</dbReference>
<evidence type="ECO:0000256" key="3">
    <source>
        <dbReference type="ARBA" id="ARBA00023172"/>
    </source>
</evidence>
<evidence type="ECO:0000256" key="2">
    <source>
        <dbReference type="ARBA" id="ARBA00023125"/>
    </source>
</evidence>
<keyword evidence="2 4" id="KW-0238">DNA-binding</keyword>
<accession>A0A2M9BW54</accession>
<evidence type="ECO:0000259" key="6">
    <source>
        <dbReference type="PROSITE" id="PS51900"/>
    </source>
</evidence>
<dbReference type="AlphaFoldDB" id="A0A2M9BW54"/>
<evidence type="ECO:0000313" key="8">
    <source>
        <dbReference type="Proteomes" id="UP000230161"/>
    </source>
</evidence>
<dbReference type="Pfam" id="PF00589">
    <property type="entry name" value="Phage_integrase"/>
    <property type="match status" value="1"/>
</dbReference>
<dbReference type="InterPro" id="IPR002104">
    <property type="entry name" value="Integrase_catalytic"/>
</dbReference>
<gene>
    <name evidence="7" type="ORF">CLV54_1968</name>
</gene>
<dbReference type="Gene3D" id="1.10.443.10">
    <property type="entry name" value="Intergrase catalytic core"/>
    <property type="match status" value="1"/>
</dbReference>
<comment type="similarity">
    <text evidence="1">Belongs to the 'phage' integrase family.</text>
</comment>
<evidence type="ECO:0000256" key="1">
    <source>
        <dbReference type="ARBA" id="ARBA00008857"/>
    </source>
</evidence>
<sequence>MGSIHAYTTSQGERYRVAYRKPDHSQGSKRGFTTKREARLFLASVDVAQARGEFVDPAAARTTIAELGPAWLARRRHLKASYYRSLESAWRVHVEPTWGEFPVGRIQFTDVQAWVSKLAASHSSTTVSRNYGVLAGILDDAVTDRRLPRNPARGASLPRRTKKRRVYLTHTQVQILADSAGDKRTLVYTLAYTGLRWGEATGLPVRDVDPLRRRLTVNENAVNVGGRIIVGTPKSHEVRSVPFPAFLASLLAGESAGKQPEQLVFGDGERHLRSPDSRDGWFVNAIARAKLTDKDFPTLTIHDLRHTAASLAISAGANVKAVQRMLGHASAAMTLDTYADLFDDDLDAVATALNQVKMSTVVVELLSQRPAKALQIR</sequence>
<feature type="domain" description="Tyr recombinase" evidence="5">
    <location>
        <begin position="163"/>
        <end position="351"/>
    </location>
</feature>
<dbReference type="GO" id="GO:0015074">
    <property type="term" value="P:DNA integration"/>
    <property type="evidence" value="ECO:0007669"/>
    <property type="project" value="InterPro"/>
</dbReference>
<dbReference type="PANTHER" id="PTHR30349">
    <property type="entry name" value="PHAGE INTEGRASE-RELATED"/>
    <property type="match status" value="1"/>
</dbReference>